<keyword evidence="2" id="KW-1185">Reference proteome</keyword>
<sequence>MGKYQIKIAKATNEDLEDLELAFRIIENIAKYDASKLSDFRPVDEKAEELIGSVFDQDGHLETDLLFDLLYKLCSGYYRVTIGYKTLIGNCADPEIDHIDFNKDIKEAFKLWNKIEASLKENKAITFLPESEMGKSLIFTESDIEETYLVWSKQYVGNSLLFWREGKAGYTTDINKAHHFTYEEALKIQDGSDQKLIPYSHLNKIAIRQVHNDHLDRNLIGKEVSSE</sequence>
<dbReference type="RefSeq" id="WP_014018357.1">
    <property type="nucleotide sequence ID" value="NC_015914.1"/>
</dbReference>
<dbReference type="AlphaFoldDB" id="G0J3B7"/>
<dbReference type="Proteomes" id="UP000001635">
    <property type="component" value="Chromosome"/>
</dbReference>
<dbReference type="OrthoDB" id="9020461at2"/>
<evidence type="ECO:0000313" key="1">
    <source>
        <dbReference type="EMBL" id="AEL24058.1"/>
    </source>
</evidence>
<proteinExistence type="predicted"/>
<dbReference type="EMBL" id="CP002955">
    <property type="protein sequence ID" value="AEL24058.1"/>
    <property type="molecule type" value="Genomic_DNA"/>
</dbReference>
<gene>
    <name evidence="1" type="ordered locus">Cycma_0277</name>
</gene>
<accession>G0J3B7</accession>
<evidence type="ECO:0000313" key="2">
    <source>
        <dbReference type="Proteomes" id="UP000001635"/>
    </source>
</evidence>
<dbReference type="KEGG" id="cmr:Cycma_0277"/>
<organism evidence="1 2">
    <name type="scientific">Cyclobacterium marinum (strain ATCC 25205 / DSM 745 / LMG 13164 / NCIMB 1802)</name>
    <name type="common">Flectobacillus marinus</name>
    <dbReference type="NCBI Taxonomy" id="880070"/>
    <lineage>
        <taxon>Bacteria</taxon>
        <taxon>Pseudomonadati</taxon>
        <taxon>Bacteroidota</taxon>
        <taxon>Cytophagia</taxon>
        <taxon>Cytophagales</taxon>
        <taxon>Cyclobacteriaceae</taxon>
        <taxon>Cyclobacterium</taxon>
    </lineage>
</organism>
<name>G0J3B7_CYCMS</name>
<dbReference type="HOGENOM" id="CLU_1218164_0_0_10"/>
<dbReference type="STRING" id="880070.Cycma_0277"/>
<reference evidence="2" key="1">
    <citation type="submission" date="2011-07" db="EMBL/GenBank/DDBJ databases">
        <title>The complete genome of Cyclobacterium marinum DSM 745.</title>
        <authorList>
            <person name="Lucas S."/>
            <person name="Han J."/>
            <person name="Lapidus A."/>
            <person name="Bruce D."/>
            <person name="Goodwin L."/>
            <person name="Pitluck S."/>
            <person name="Peters L."/>
            <person name="Kyrpides N."/>
            <person name="Mavromatis K."/>
            <person name="Ivanova N."/>
            <person name="Ovchinnikova G."/>
            <person name="Chertkov O."/>
            <person name="Detter J.C."/>
            <person name="Tapia R."/>
            <person name="Han C."/>
            <person name="Land M."/>
            <person name="Hauser L."/>
            <person name="Markowitz V."/>
            <person name="Cheng J.-F."/>
            <person name="Hugenholtz P."/>
            <person name="Woyke T."/>
            <person name="Wu D."/>
            <person name="Tindall B."/>
            <person name="Schuetze A."/>
            <person name="Brambilla E."/>
            <person name="Klenk H.-P."/>
            <person name="Eisen J.A."/>
        </authorList>
    </citation>
    <scope>NUCLEOTIDE SEQUENCE [LARGE SCALE GENOMIC DNA]</scope>
    <source>
        <strain evidence="2">ATCC 25205 / DSM 745 / LMG 13164 / NCIMB 1802</strain>
    </source>
</reference>
<protein>
    <submittedName>
        <fullName evidence="1">Uncharacterized protein</fullName>
    </submittedName>
</protein>